<dbReference type="AlphaFoldDB" id="A0A1G9EMM1"/>
<dbReference type="RefSeq" id="WP_089681518.1">
    <property type="nucleotide sequence ID" value="NZ_FNFO01000003.1"/>
</dbReference>
<keyword evidence="2" id="KW-1185">Reference proteome</keyword>
<protein>
    <submittedName>
        <fullName evidence="1">Uncharacterized protein</fullName>
    </submittedName>
</protein>
<dbReference type="STRING" id="1075417.SAMN05421823_103525"/>
<accession>A0A1G9EMM1</accession>
<proteinExistence type="predicted"/>
<organism evidence="1 2">
    <name type="scientific">Catalinimonas alkaloidigena</name>
    <dbReference type="NCBI Taxonomy" id="1075417"/>
    <lineage>
        <taxon>Bacteria</taxon>
        <taxon>Pseudomonadati</taxon>
        <taxon>Bacteroidota</taxon>
        <taxon>Cytophagia</taxon>
        <taxon>Cytophagales</taxon>
        <taxon>Catalimonadaceae</taxon>
        <taxon>Catalinimonas</taxon>
    </lineage>
</organism>
<evidence type="ECO:0000313" key="2">
    <source>
        <dbReference type="Proteomes" id="UP000198510"/>
    </source>
</evidence>
<gene>
    <name evidence="1" type="ORF">SAMN05421823_103525</name>
</gene>
<dbReference type="EMBL" id="FNFO01000003">
    <property type="protein sequence ID" value="SDK77338.1"/>
    <property type="molecule type" value="Genomic_DNA"/>
</dbReference>
<reference evidence="1 2" key="1">
    <citation type="submission" date="2016-10" db="EMBL/GenBank/DDBJ databases">
        <authorList>
            <person name="de Groot N.N."/>
        </authorList>
    </citation>
    <scope>NUCLEOTIDE SEQUENCE [LARGE SCALE GENOMIC DNA]</scope>
    <source>
        <strain evidence="1 2">DSM 25186</strain>
    </source>
</reference>
<evidence type="ECO:0000313" key="1">
    <source>
        <dbReference type="EMBL" id="SDK77338.1"/>
    </source>
</evidence>
<name>A0A1G9EMM1_9BACT</name>
<dbReference type="Proteomes" id="UP000198510">
    <property type="component" value="Unassembled WGS sequence"/>
</dbReference>
<sequence>MRSKNPYIQESVKFSLTVLSCGKYELECYVFEQKLNAPTLFVKDLETGYYNYVGDFFRFNWHEKDITEDLIPTIDEVVERNWGDEVLVSVLLTAIIDPHKTYFTSEKNLTEGIKMAVKDDRMNLDTLVFRQIATKWLNFLNSLAAST</sequence>